<accession>A0A1E5LEG6</accession>
<dbReference type="Proteomes" id="UP000095209">
    <property type="component" value="Unassembled WGS sequence"/>
</dbReference>
<evidence type="ECO:0000313" key="2">
    <source>
        <dbReference type="Proteomes" id="UP000095209"/>
    </source>
</evidence>
<protein>
    <recommendedName>
        <fullName evidence="3">YvrJ family protein</fullName>
    </recommendedName>
</protein>
<organism evidence="1 2">
    <name type="scientific">Bacillus solimangrovi</name>
    <dbReference type="NCBI Taxonomy" id="1305675"/>
    <lineage>
        <taxon>Bacteria</taxon>
        <taxon>Bacillati</taxon>
        <taxon>Bacillota</taxon>
        <taxon>Bacilli</taxon>
        <taxon>Bacillales</taxon>
        <taxon>Bacillaceae</taxon>
        <taxon>Bacillus</taxon>
    </lineage>
</organism>
<sequence length="61" mass="7213">METIVPFVQDVAFPIVVTLYLMHRIEQKLEMLNHSVLSLPERLKTVYPFEHGTLIRFNSRN</sequence>
<dbReference type="STRING" id="1305675.BFG57_15750"/>
<name>A0A1E5LEG6_9BACI</name>
<gene>
    <name evidence="1" type="ORF">BFG57_15750</name>
</gene>
<reference evidence="1 2" key="1">
    <citation type="submission" date="2016-08" db="EMBL/GenBank/DDBJ databases">
        <title>Genome of Bacillus solimangrovi GH2-4.</title>
        <authorList>
            <person name="Lim S."/>
            <person name="Kim B.-C."/>
        </authorList>
    </citation>
    <scope>NUCLEOTIDE SEQUENCE [LARGE SCALE GENOMIC DNA]</scope>
    <source>
        <strain evidence="1 2">GH2-4</strain>
    </source>
</reference>
<evidence type="ECO:0000313" key="1">
    <source>
        <dbReference type="EMBL" id="OEH92465.1"/>
    </source>
</evidence>
<dbReference type="EMBL" id="MJEH01000028">
    <property type="protein sequence ID" value="OEH92465.1"/>
    <property type="molecule type" value="Genomic_DNA"/>
</dbReference>
<dbReference type="Pfam" id="PF12841">
    <property type="entry name" value="YvrJ"/>
    <property type="match status" value="1"/>
</dbReference>
<keyword evidence="2" id="KW-1185">Reference proteome</keyword>
<comment type="caution">
    <text evidence="1">The sequence shown here is derived from an EMBL/GenBank/DDBJ whole genome shotgun (WGS) entry which is preliminary data.</text>
</comment>
<dbReference type="AlphaFoldDB" id="A0A1E5LEG6"/>
<proteinExistence type="predicted"/>
<dbReference type="OrthoDB" id="2662123at2"/>
<evidence type="ECO:0008006" key="3">
    <source>
        <dbReference type="Google" id="ProtNLM"/>
    </source>
</evidence>
<dbReference type="InterPro" id="IPR024419">
    <property type="entry name" value="YvrJ"/>
</dbReference>